<feature type="domain" description="HTH deoR-type" evidence="3">
    <location>
        <begin position="3"/>
        <end position="61"/>
    </location>
</feature>
<dbReference type="InterPro" id="IPR036388">
    <property type="entry name" value="WH-like_DNA-bd_sf"/>
</dbReference>
<dbReference type="Pfam" id="PF08220">
    <property type="entry name" value="HTH_DeoR"/>
    <property type="match status" value="1"/>
</dbReference>
<evidence type="ECO:0000259" key="3">
    <source>
        <dbReference type="PROSITE" id="PS51000"/>
    </source>
</evidence>
<organism evidence="4">
    <name type="scientific">Siphoviridae sp. ctVJE9</name>
    <dbReference type="NCBI Taxonomy" id="2825530"/>
    <lineage>
        <taxon>Viruses</taxon>
        <taxon>Duplodnaviria</taxon>
        <taxon>Heunggongvirae</taxon>
        <taxon>Uroviricota</taxon>
        <taxon>Caudoviricetes</taxon>
    </lineage>
</organism>
<keyword evidence="2" id="KW-0804">Transcription</keyword>
<sequence>MTAMERREAILDVLCQRKHDQIKNLAEEFGVSERTIRTDIEVLSCSYPIETVRGRYGGGVKVADWYHRDRKTLSPEQVALLKRLAPGLKGQDLATLNSIINTFGPCC</sequence>
<evidence type="ECO:0000313" key="4">
    <source>
        <dbReference type="EMBL" id="DAF85841.1"/>
    </source>
</evidence>
<dbReference type="EMBL" id="BK015932">
    <property type="protein sequence ID" value="DAF85841.1"/>
    <property type="molecule type" value="Genomic_DNA"/>
</dbReference>
<keyword evidence="1" id="KW-0805">Transcription regulation</keyword>
<dbReference type="SUPFAM" id="SSF46785">
    <property type="entry name" value="Winged helix' DNA-binding domain"/>
    <property type="match status" value="1"/>
</dbReference>
<accession>A0A8S5TUF2</accession>
<protein>
    <submittedName>
        <fullName evidence="4">Transcriptional regulators of sugar metabolism</fullName>
    </submittedName>
</protein>
<dbReference type="InterPro" id="IPR036390">
    <property type="entry name" value="WH_DNA-bd_sf"/>
</dbReference>
<dbReference type="PROSITE" id="PS51000">
    <property type="entry name" value="HTH_DEOR_2"/>
    <property type="match status" value="1"/>
</dbReference>
<dbReference type="GO" id="GO:0003700">
    <property type="term" value="F:DNA-binding transcription factor activity"/>
    <property type="evidence" value="ECO:0007669"/>
    <property type="project" value="InterPro"/>
</dbReference>
<dbReference type="Gene3D" id="1.10.10.10">
    <property type="entry name" value="Winged helix-like DNA-binding domain superfamily/Winged helix DNA-binding domain"/>
    <property type="match status" value="1"/>
</dbReference>
<evidence type="ECO:0000256" key="1">
    <source>
        <dbReference type="ARBA" id="ARBA00023015"/>
    </source>
</evidence>
<reference evidence="4" key="1">
    <citation type="journal article" date="2021" name="Proc. Natl. Acad. Sci. U.S.A.">
        <title>A Catalog of Tens of Thousands of Viruses from Human Metagenomes Reveals Hidden Associations with Chronic Diseases.</title>
        <authorList>
            <person name="Tisza M.J."/>
            <person name="Buck C.B."/>
        </authorList>
    </citation>
    <scope>NUCLEOTIDE SEQUENCE</scope>
    <source>
        <strain evidence="4">CtVJE9</strain>
    </source>
</reference>
<dbReference type="SMART" id="SM00420">
    <property type="entry name" value="HTH_DEOR"/>
    <property type="match status" value="1"/>
</dbReference>
<proteinExistence type="predicted"/>
<dbReference type="InterPro" id="IPR001034">
    <property type="entry name" value="DeoR_HTH"/>
</dbReference>
<evidence type="ECO:0000256" key="2">
    <source>
        <dbReference type="ARBA" id="ARBA00023163"/>
    </source>
</evidence>
<name>A0A8S5TUF2_9CAUD</name>